<organism evidence="2 3">
    <name type="scientific">Trichinella spiralis</name>
    <name type="common">Trichina worm</name>
    <dbReference type="NCBI Taxonomy" id="6334"/>
    <lineage>
        <taxon>Eukaryota</taxon>
        <taxon>Metazoa</taxon>
        <taxon>Ecdysozoa</taxon>
        <taxon>Nematoda</taxon>
        <taxon>Enoplea</taxon>
        <taxon>Dorylaimia</taxon>
        <taxon>Trichinellida</taxon>
        <taxon>Trichinellidae</taxon>
        <taxon>Trichinella</taxon>
    </lineage>
</organism>
<gene>
    <name evidence="2" type="ORF">T01_12917</name>
</gene>
<protein>
    <submittedName>
        <fullName evidence="2">Uncharacterized protein</fullName>
    </submittedName>
</protein>
<keyword evidence="3" id="KW-1185">Reference proteome</keyword>
<dbReference type="EMBL" id="JYDH01000023">
    <property type="protein sequence ID" value="KRY38704.1"/>
    <property type="molecule type" value="Genomic_DNA"/>
</dbReference>
<keyword evidence="1" id="KW-0472">Membrane</keyword>
<dbReference type="AlphaFoldDB" id="A0A0V1BNV1"/>
<proteinExistence type="predicted"/>
<sequence>MKNDNILRAETGFNTLVLIKIGACRAKFYFLNSLDWSSLVYTHSTLIAHFCRVNTSINFAFYFFDLFCFALLCFALFMCNYPHMKNDNNVDGYCCLND</sequence>
<evidence type="ECO:0000313" key="2">
    <source>
        <dbReference type="EMBL" id="KRY38704.1"/>
    </source>
</evidence>
<evidence type="ECO:0000256" key="1">
    <source>
        <dbReference type="SAM" id="Phobius"/>
    </source>
</evidence>
<dbReference type="InParanoid" id="A0A0V1BNV1"/>
<feature type="transmembrane region" description="Helical" evidence="1">
    <location>
        <begin position="59"/>
        <end position="79"/>
    </location>
</feature>
<evidence type="ECO:0000313" key="3">
    <source>
        <dbReference type="Proteomes" id="UP000054776"/>
    </source>
</evidence>
<dbReference type="Proteomes" id="UP000054776">
    <property type="component" value="Unassembled WGS sequence"/>
</dbReference>
<keyword evidence="1" id="KW-1133">Transmembrane helix</keyword>
<accession>A0A0V1BNV1</accession>
<name>A0A0V1BNV1_TRISP</name>
<comment type="caution">
    <text evidence="2">The sequence shown here is derived from an EMBL/GenBank/DDBJ whole genome shotgun (WGS) entry which is preliminary data.</text>
</comment>
<keyword evidence="1" id="KW-0812">Transmembrane</keyword>
<reference evidence="2 3" key="1">
    <citation type="submission" date="2015-01" db="EMBL/GenBank/DDBJ databases">
        <title>Evolution of Trichinella species and genotypes.</title>
        <authorList>
            <person name="Korhonen P.K."/>
            <person name="Edoardo P."/>
            <person name="Giuseppe L.R."/>
            <person name="Gasser R.B."/>
        </authorList>
    </citation>
    <scope>NUCLEOTIDE SEQUENCE [LARGE SCALE GENOMIC DNA]</scope>
    <source>
        <strain evidence="2">ISS3</strain>
    </source>
</reference>